<comment type="catalytic activity">
    <reaction evidence="10">
        <text>(2R,3R)-2,3-dihydroxy-3-methylpentanoate = (S)-3-methyl-2-oxopentanoate + H2O</text>
        <dbReference type="Rhea" id="RHEA:27694"/>
        <dbReference type="ChEBI" id="CHEBI:15377"/>
        <dbReference type="ChEBI" id="CHEBI:35146"/>
        <dbReference type="ChEBI" id="CHEBI:49258"/>
        <dbReference type="EC" id="4.2.1.9"/>
    </reaction>
    <physiologicalReaction direction="left-to-right" evidence="10">
        <dbReference type="Rhea" id="RHEA:27695"/>
    </physiologicalReaction>
</comment>
<evidence type="ECO:0000256" key="10">
    <source>
        <dbReference type="ARBA" id="ARBA00052865"/>
    </source>
</evidence>
<dbReference type="PANTHER" id="PTHR43183">
    <property type="entry name" value="HYPOTHETICAL DIHYDROXYACID DEHYDRATASE (EUROFUNG)-RELATED"/>
    <property type="match status" value="1"/>
</dbReference>
<feature type="region of interest" description="Disordered" evidence="11">
    <location>
        <begin position="15"/>
        <end position="35"/>
    </location>
</feature>
<dbReference type="SUPFAM" id="SSF52016">
    <property type="entry name" value="LeuD/IlvD-like"/>
    <property type="match status" value="1"/>
</dbReference>
<dbReference type="Pfam" id="PF02738">
    <property type="entry name" value="MoCoBD_1"/>
    <property type="match status" value="1"/>
</dbReference>
<organism evidence="15 16">
    <name type="scientific">Geodia barretti</name>
    <name type="common">Barrett's horny sponge</name>
    <dbReference type="NCBI Taxonomy" id="519541"/>
    <lineage>
        <taxon>Eukaryota</taxon>
        <taxon>Metazoa</taxon>
        <taxon>Porifera</taxon>
        <taxon>Demospongiae</taxon>
        <taxon>Heteroscleromorpha</taxon>
        <taxon>Tetractinellida</taxon>
        <taxon>Astrophorina</taxon>
        <taxon>Geodiidae</taxon>
        <taxon>Geodia</taxon>
    </lineage>
</organism>
<gene>
    <name evidence="15" type="ORF">GBAR_LOCUS17410</name>
</gene>
<accession>A0AA35SKI8</accession>
<evidence type="ECO:0000313" key="15">
    <source>
        <dbReference type="EMBL" id="CAI8030707.1"/>
    </source>
</evidence>
<reference evidence="15" key="1">
    <citation type="submission" date="2023-03" db="EMBL/GenBank/DDBJ databases">
        <authorList>
            <person name="Steffen K."/>
            <person name="Cardenas P."/>
        </authorList>
    </citation>
    <scope>NUCLEOTIDE SEQUENCE</scope>
</reference>
<dbReference type="GO" id="GO:0016491">
    <property type="term" value="F:oxidoreductase activity"/>
    <property type="evidence" value="ECO:0007669"/>
    <property type="project" value="InterPro"/>
</dbReference>
<dbReference type="GO" id="GO:0009082">
    <property type="term" value="P:branched-chain amino acid biosynthetic process"/>
    <property type="evidence" value="ECO:0007669"/>
    <property type="project" value="UniProtKB-ARBA"/>
</dbReference>
<evidence type="ECO:0000259" key="12">
    <source>
        <dbReference type="Pfam" id="PF00920"/>
    </source>
</evidence>
<dbReference type="FunFam" id="3.50.30.80:FF:000001">
    <property type="entry name" value="Dihydroxy-acid dehydratase"/>
    <property type="match status" value="1"/>
</dbReference>
<name>A0AA35SKI8_GEOBA</name>
<dbReference type="InterPro" id="IPR037165">
    <property type="entry name" value="AldOxase/xan_DH_Mopterin-bd_sf"/>
</dbReference>
<dbReference type="InterPro" id="IPR000581">
    <property type="entry name" value="ILV_EDD_N"/>
</dbReference>
<evidence type="ECO:0000256" key="9">
    <source>
        <dbReference type="ARBA" id="ARBA00029490"/>
    </source>
</evidence>
<evidence type="ECO:0000256" key="6">
    <source>
        <dbReference type="ARBA" id="ARBA00029304"/>
    </source>
</evidence>
<dbReference type="InterPro" id="IPR037237">
    <property type="entry name" value="IlvD/EDD_N"/>
</dbReference>
<dbReference type="GO" id="GO:0051536">
    <property type="term" value="F:iron-sulfur cluster binding"/>
    <property type="evidence" value="ECO:0007669"/>
    <property type="project" value="UniProtKB-KW"/>
</dbReference>
<dbReference type="Pfam" id="PF00920">
    <property type="entry name" value="ILVD_EDD_N"/>
    <property type="match status" value="1"/>
</dbReference>
<evidence type="ECO:0000256" key="2">
    <source>
        <dbReference type="ARBA" id="ARBA00022723"/>
    </source>
</evidence>
<keyword evidence="16" id="KW-1185">Reference proteome</keyword>
<comment type="pathway">
    <text evidence="7">Amino-acid biosynthesis; L-valine biosynthesis; L-valine from pyruvate: step 3/4.</text>
</comment>
<dbReference type="InterPro" id="IPR056740">
    <property type="entry name" value="ILV_EDD_C"/>
</dbReference>
<dbReference type="InterPro" id="IPR052352">
    <property type="entry name" value="Sugar_Degrad_Dehydratases"/>
</dbReference>
<evidence type="ECO:0000256" key="11">
    <source>
        <dbReference type="SAM" id="MobiDB-lite"/>
    </source>
</evidence>
<evidence type="ECO:0000256" key="7">
    <source>
        <dbReference type="ARBA" id="ARBA00029436"/>
    </source>
</evidence>
<feature type="domain" description="Dihydroxy-acid/6-phosphogluconate dehydratase C-terminal" evidence="14">
    <location>
        <begin position="485"/>
        <end position="678"/>
    </location>
</feature>
<dbReference type="InterPro" id="IPR008274">
    <property type="entry name" value="AldOxase/xan_DH_MoCoBD1"/>
</dbReference>
<dbReference type="GO" id="GO:0004160">
    <property type="term" value="F:dihydroxy-acid dehydratase activity"/>
    <property type="evidence" value="ECO:0007669"/>
    <property type="project" value="UniProtKB-EC"/>
</dbReference>
<evidence type="ECO:0000259" key="14">
    <source>
        <dbReference type="Pfam" id="PF24877"/>
    </source>
</evidence>
<feature type="domain" description="Dihydroxy-acid/6-phosphogluconate dehydratase N-terminal" evidence="12">
    <location>
        <begin position="187"/>
        <end position="466"/>
    </location>
</feature>
<feature type="domain" description="Aldehyde oxidase/xanthine dehydrogenase first molybdopterin binding" evidence="13">
    <location>
        <begin position="35"/>
        <end position="151"/>
    </location>
</feature>
<dbReference type="SUPFAM" id="SSF143975">
    <property type="entry name" value="IlvD/EDD N-terminal domain-like"/>
    <property type="match status" value="1"/>
</dbReference>
<dbReference type="InterPro" id="IPR042096">
    <property type="entry name" value="Dihydro-acid_dehy_C"/>
</dbReference>
<dbReference type="EC" id="4.2.1.9" evidence="9"/>
<evidence type="ECO:0000259" key="13">
    <source>
        <dbReference type="Pfam" id="PF02738"/>
    </source>
</evidence>
<keyword evidence="3" id="KW-0408">Iron</keyword>
<evidence type="ECO:0000256" key="3">
    <source>
        <dbReference type="ARBA" id="ARBA00023004"/>
    </source>
</evidence>
<dbReference type="Gene3D" id="3.50.30.80">
    <property type="entry name" value="IlvD/EDD C-terminal domain-like"/>
    <property type="match status" value="1"/>
</dbReference>
<keyword evidence="5" id="KW-0456">Lyase</keyword>
<dbReference type="Proteomes" id="UP001174909">
    <property type="component" value="Unassembled WGS sequence"/>
</dbReference>
<proteinExistence type="inferred from homology"/>
<comment type="catalytic activity">
    <reaction evidence="6">
        <text>(2R)-2,3-dihydroxy-3-methylbutanoate = 3-methyl-2-oxobutanoate + H2O</text>
        <dbReference type="Rhea" id="RHEA:24809"/>
        <dbReference type="ChEBI" id="CHEBI:11851"/>
        <dbReference type="ChEBI" id="CHEBI:15377"/>
        <dbReference type="ChEBI" id="CHEBI:49072"/>
        <dbReference type="EC" id="4.2.1.9"/>
    </reaction>
    <physiologicalReaction direction="left-to-right" evidence="6">
        <dbReference type="Rhea" id="RHEA:24810"/>
    </physiologicalReaction>
</comment>
<evidence type="ECO:0000256" key="5">
    <source>
        <dbReference type="ARBA" id="ARBA00023239"/>
    </source>
</evidence>
<dbReference type="SUPFAM" id="SSF56003">
    <property type="entry name" value="Molybdenum cofactor-binding domain"/>
    <property type="match status" value="1"/>
</dbReference>
<evidence type="ECO:0000256" key="8">
    <source>
        <dbReference type="ARBA" id="ARBA00029437"/>
    </source>
</evidence>
<dbReference type="GO" id="GO:0046872">
    <property type="term" value="F:metal ion binding"/>
    <property type="evidence" value="ECO:0007669"/>
    <property type="project" value="UniProtKB-KW"/>
</dbReference>
<protein>
    <recommendedName>
        <fullName evidence="9">dihydroxy-acid dehydratase</fullName>
        <ecNumber evidence="9">4.2.1.9</ecNumber>
    </recommendedName>
</protein>
<dbReference type="EMBL" id="CASHTH010002492">
    <property type="protein sequence ID" value="CAI8030707.1"/>
    <property type="molecule type" value="Genomic_DNA"/>
</dbReference>
<keyword evidence="4" id="KW-0411">Iron-sulfur</keyword>
<dbReference type="PROSITE" id="PS00886">
    <property type="entry name" value="ILVD_EDD_1"/>
    <property type="match status" value="1"/>
</dbReference>
<comment type="similarity">
    <text evidence="1">Belongs to the IlvD/Edd family.</text>
</comment>
<evidence type="ECO:0000313" key="16">
    <source>
        <dbReference type="Proteomes" id="UP001174909"/>
    </source>
</evidence>
<dbReference type="PANTHER" id="PTHR43183:SF1">
    <property type="entry name" value="HYPOTHETICAL DIHYDROXY-ACID DEHYDRATASE (EUROFUNG)-RELATED"/>
    <property type="match status" value="1"/>
</dbReference>
<evidence type="ECO:0000256" key="1">
    <source>
        <dbReference type="ARBA" id="ARBA00006486"/>
    </source>
</evidence>
<dbReference type="Gene3D" id="3.30.365.10">
    <property type="entry name" value="Aldehyde oxidase/xanthine dehydrogenase, molybdopterin binding domain"/>
    <property type="match status" value="2"/>
</dbReference>
<dbReference type="AlphaFoldDB" id="A0AA35SKI8"/>
<dbReference type="InterPro" id="IPR020558">
    <property type="entry name" value="DiOHA_6PGluconate_deHydtase_CS"/>
</dbReference>
<evidence type="ECO:0000256" key="4">
    <source>
        <dbReference type="ARBA" id="ARBA00023014"/>
    </source>
</evidence>
<comment type="pathway">
    <text evidence="8">Amino-acid biosynthesis; L-isoleucine biosynthesis; L-isoleucine from 2-oxobutanoate: step 3/4.</text>
</comment>
<keyword evidence="2" id="KW-0479">Metal-binding</keyword>
<dbReference type="Pfam" id="PF24877">
    <property type="entry name" value="ILV_EDD_C"/>
    <property type="match status" value="1"/>
</dbReference>
<comment type="caution">
    <text evidence="15">The sequence shown here is derived from an EMBL/GenBank/DDBJ whole genome shotgun (WGS) entry which is preliminary data.</text>
</comment>
<sequence length="691" mass="75085">MKPGAPLLHERLATMSNPNLRPGGTLDDDDPTDGSNLANRFEFRLGDVEQGFREADVIIEHETATAAIHQGYIEPHAATARWNSDGTLTLWSSSQGHFNVRDQTARLMDVPVSKVKAIPMEIGGGFGAKTLVYLEPVAAALARKAGHPVKEKPYRSRAWFDTPELYGWLRQAAFRAEGFGEPAYEGRPLIGICNSWSELTHCNAHLRQLAEAVKRGVWQAGGFPLEFPVMSLGEYNMRPTTMLYRNLMSMDVEESITANPLDGVVLLGGCDKTTPALLMGAASADVPAIIVTGGPQLKGNWRGEELGSCTDCRRYHQELRAERITEEDWAELQSCIVRSPGHCMVMGTASTMAAICEALGMALPGNAAIPAVDSRRHQLSEAAGRQIVRLVEQGLRPSDVMTPVAFENAIRTLHAVGGSTNAIVHLAAIAGRVGIDLPLSRFDELSRTTPFILNLKPSGEFLMEGFLLRRLGANIAGAQSYNPALIRSLDEPLDAEGGLAVLHGSLAPDGAIIKPTAASPELLRHRGRALVFEDHDDMDRRIDDPDLDVRPDDVLVMRNAGPLGGPGMPEWGFLPLPKKLLRQGVRDMVRISDARMSGTAFGTVVVHATPESAAGGPLAAVRNGDVIELNVPERRLDLMVEPAEIARRLAAQARPPAPYRRGYGWLFTQHILQADKGCDFDFLRAEALHAE</sequence>